<evidence type="ECO:0000256" key="2">
    <source>
        <dbReference type="SAM" id="SignalP"/>
    </source>
</evidence>
<evidence type="ECO:0000256" key="1">
    <source>
        <dbReference type="SAM" id="MobiDB-lite"/>
    </source>
</evidence>
<feature type="chain" id="PRO_5043640453" evidence="2">
    <location>
        <begin position="19"/>
        <end position="204"/>
    </location>
</feature>
<reference evidence="3 4" key="1">
    <citation type="submission" date="2024-04" db="EMBL/GenBank/DDBJ databases">
        <authorList>
            <person name="Waldvogel A.-M."/>
            <person name="Schoenle A."/>
        </authorList>
    </citation>
    <scope>NUCLEOTIDE SEQUENCE [LARGE SCALE GENOMIC DNA]</scope>
</reference>
<gene>
    <name evidence="3" type="ORF">KC01_LOCUS29367</name>
</gene>
<dbReference type="Proteomes" id="UP001497482">
    <property type="component" value="Chromosome 3"/>
</dbReference>
<accession>A0AAV2LGC8</accession>
<dbReference type="AlphaFoldDB" id="A0AAV2LGC8"/>
<evidence type="ECO:0000313" key="4">
    <source>
        <dbReference type="Proteomes" id="UP001497482"/>
    </source>
</evidence>
<keyword evidence="4" id="KW-1185">Reference proteome</keyword>
<sequence length="204" mass="20615">MLCILWLTILSLSVPVKGGLISASAEALAKAGGKNVGAAAGNNINAAAQNGVNGQAVVAHIVPFGGTFFLQQAGNQVGQPPVQQLIPLSAVQQGGQFVVGQPGQPGPGSPITLFTILPQGGGIGTPQNTVLTQGQVQLISAAGVSSQAAPGNAGGIPGGLRFVRSAATRLRRTKVSGTKAMASEEEEEEEEEEEGSGMDRKRNN</sequence>
<organism evidence="3 4">
    <name type="scientific">Knipowitschia caucasica</name>
    <name type="common">Caucasian dwarf goby</name>
    <name type="synonym">Pomatoschistus caucasicus</name>
    <dbReference type="NCBI Taxonomy" id="637954"/>
    <lineage>
        <taxon>Eukaryota</taxon>
        <taxon>Metazoa</taxon>
        <taxon>Chordata</taxon>
        <taxon>Craniata</taxon>
        <taxon>Vertebrata</taxon>
        <taxon>Euteleostomi</taxon>
        <taxon>Actinopterygii</taxon>
        <taxon>Neopterygii</taxon>
        <taxon>Teleostei</taxon>
        <taxon>Neoteleostei</taxon>
        <taxon>Acanthomorphata</taxon>
        <taxon>Gobiaria</taxon>
        <taxon>Gobiiformes</taxon>
        <taxon>Gobioidei</taxon>
        <taxon>Gobiidae</taxon>
        <taxon>Gobiinae</taxon>
        <taxon>Knipowitschia</taxon>
    </lineage>
</organism>
<dbReference type="EMBL" id="OZ035825">
    <property type="protein sequence ID" value="CAL1601385.1"/>
    <property type="molecule type" value="Genomic_DNA"/>
</dbReference>
<feature type="region of interest" description="Disordered" evidence="1">
    <location>
        <begin position="171"/>
        <end position="204"/>
    </location>
</feature>
<proteinExistence type="predicted"/>
<feature type="signal peptide" evidence="2">
    <location>
        <begin position="1"/>
        <end position="18"/>
    </location>
</feature>
<keyword evidence="2" id="KW-0732">Signal</keyword>
<evidence type="ECO:0000313" key="3">
    <source>
        <dbReference type="EMBL" id="CAL1601385.1"/>
    </source>
</evidence>
<protein>
    <submittedName>
        <fullName evidence="3">Uncharacterized protein</fullName>
    </submittedName>
</protein>
<feature type="compositionally biased region" description="Acidic residues" evidence="1">
    <location>
        <begin position="183"/>
        <end position="196"/>
    </location>
</feature>
<name>A0AAV2LGC8_KNICA</name>